<feature type="domain" description="Mce/MlaD" evidence="1">
    <location>
        <begin position="34"/>
        <end position="109"/>
    </location>
</feature>
<gene>
    <name evidence="2" type="ORF">IAC29_07605</name>
</gene>
<accession>A0A9D9HG96</accession>
<dbReference type="InterPro" id="IPR003399">
    <property type="entry name" value="Mce/MlaD"/>
</dbReference>
<dbReference type="PANTHER" id="PTHR33371:SF4">
    <property type="entry name" value="INTERMEMBRANE PHOSPHOLIPID TRANSPORT SYSTEM BINDING PROTEIN MLAD"/>
    <property type="match status" value="1"/>
</dbReference>
<dbReference type="Proteomes" id="UP000810252">
    <property type="component" value="Unassembled WGS sequence"/>
</dbReference>
<organism evidence="2 3">
    <name type="scientific">Candidatus Cryptobacteroides merdigallinarum</name>
    <dbReference type="NCBI Taxonomy" id="2840770"/>
    <lineage>
        <taxon>Bacteria</taxon>
        <taxon>Pseudomonadati</taxon>
        <taxon>Bacteroidota</taxon>
        <taxon>Bacteroidia</taxon>
        <taxon>Bacteroidales</taxon>
        <taxon>Candidatus Cryptobacteroides</taxon>
    </lineage>
</organism>
<dbReference type="EMBL" id="JADIMQ010000109">
    <property type="protein sequence ID" value="MBO8449118.1"/>
    <property type="molecule type" value="Genomic_DNA"/>
</dbReference>
<evidence type="ECO:0000313" key="3">
    <source>
        <dbReference type="Proteomes" id="UP000810252"/>
    </source>
</evidence>
<dbReference type="Pfam" id="PF02470">
    <property type="entry name" value="MlaD"/>
    <property type="match status" value="1"/>
</dbReference>
<reference evidence="2" key="2">
    <citation type="journal article" date="2021" name="PeerJ">
        <title>Extensive microbial diversity within the chicken gut microbiome revealed by metagenomics and culture.</title>
        <authorList>
            <person name="Gilroy R."/>
            <person name="Ravi A."/>
            <person name="Getino M."/>
            <person name="Pursley I."/>
            <person name="Horton D.L."/>
            <person name="Alikhan N.F."/>
            <person name="Baker D."/>
            <person name="Gharbi K."/>
            <person name="Hall N."/>
            <person name="Watson M."/>
            <person name="Adriaenssens E.M."/>
            <person name="Foster-Nyarko E."/>
            <person name="Jarju S."/>
            <person name="Secka A."/>
            <person name="Antonio M."/>
            <person name="Oren A."/>
            <person name="Chaudhuri R.R."/>
            <person name="La Ragione R."/>
            <person name="Hildebrand F."/>
            <person name="Pallen M.J."/>
        </authorList>
    </citation>
    <scope>NUCLEOTIDE SEQUENCE</scope>
    <source>
        <strain evidence="2">20514</strain>
    </source>
</reference>
<dbReference type="AlphaFoldDB" id="A0A9D9HG96"/>
<dbReference type="PANTHER" id="PTHR33371">
    <property type="entry name" value="INTERMEMBRANE PHOSPHOLIPID TRANSPORT SYSTEM BINDING PROTEIN MLAD-RELATED"/>
    <property type="match status" value="1"/>
</dbReference>
<dbReference type="InterPro" id="IPR052336">
    <property type="entry name" value="MlaD_Phospholipid_Transporter"/>
</dbReference>
<name>A0A9D9HG96_9BACT</name>
<evidence type="ECO:0000259" key="1">
    <source>
        <dbReference type="Pfam" id="PF02470"/>
    </source>
</evidence>
<evidence type="ECO:0000313" key="2">
    <source>
        <dbReference type="EMBL" id="MBO8449118.1"/>
    </source>
</evidence>
<reference evidence="2" key="1">
    <citation type="submission" date="2020-10" db="EMBL/GenBank/DDBJ databases">
        <authorList>
            <person name="Gilroy R."/>
        </authorList>
    </citation>
    <scope>NUCLEOTIDE SEQUENCE</scope>
    <source>
        <strain evidence="2">20514</strain>
    </source>
</reference>
<sequence length="301" mass="32291">MKKELKLGILAIAVLVATFFVINFLRGKDIFNREYELVSSYTDVQGLLPSSPVYIKGYKAGNVAEITYDGQKGVFDVLCTVSRDFQVPVDSRMTIYSADLMGGKAIRIDLGKSPEAASSGARLDPAVSPDMLSSIAAGIEPLISKGSEVLETLDSALNNLNLTLSAENRASLRSIMVNLDKTVAEVEGIASAVGSRSSEVEDFISNLDSLSVQLAGVVAKADSSMSDMNGVTSGLRQADIEGLVRSLNTLLAKVQEGEGTLGRLVNEDSVYDSLDSLIRNLDGLVRKIEENPKKYLKISVF</sequence>
<proteinExistence type="predicted"/>
<comment type="caution">
    <text evidence="2">The sequence shown here is derived from an EMBL/GenBank/DDBJ whole genome shotgun (WGS) entry which is preliminary data.</text>
</comment>
<protein>
    <submittedName>
        <fullName evidence="2">MCE family protein</fullName>
    </submittedName>
</protein>